<dbReference type="InterPro" id="IPR011009">
    <property type="entry name" value="Kinase-like_dom_sf"/>
</dbReference>
<evidence type="ECO:0000256" key="1">
    <source>
        <dbReference type="SAM" id="MobiDB-lite"/>
    </source>
</evidence>
<dbReference type="AlphaFoldDB" id="A0A2A2DA84"/>
<name>A0A2A2DA84_9ACTN</name>
<protein>
    <submittedName>
        <fullName evidence="2">Aminoglycoside phosphotransferase</fullName>
    </submittedName>
</protein>
<accession>A0A2A2DA84</accession>
<organism evidence="2 3">
    <name type="scientific">Streptomyces albireticuli</name>
    <dbReference type="NCBI Taxonomy" id="1940"/>
    <lineage>
        <taxon>Bacteria</taxon>
        <taxon>Bacillati</taxon>
        <taxon>Actinomycetota</taxon>
        <taxon>Actinomycetes</taxon>
        <taxon>Kitasatosporales</taxon>
        <taxon>Streptomycetaceae</taxon>
        <taxon>Streptomyces</taxon>
    </lineage>
</organism>
<reference evidence="2 3" key="1">
    <citation type="submission" date="2017-08" db="EMBL/GenBank/DDBJ databases">
        <title>Genome sequence of Streptomyces albireticuli NRRL B-1670.</title>
        <authorList>
            <person name="Graham D.E."/>
            <person name="Mahan K.M."/>
            <person name="Klingeman D.M."/>
            <person name="Hettich R.L."/>
            <person name="Parry R.J."/>
            <person name="Spain J.C."/>
        </authorList>
    </citation>
    <scope>NUCLEOTIDE SEQUENCE [LARGE SCALE GENOMIC DNA]</scope>
    <source>
        <strain evidence="2 3">NRRL B-1670</strain>
    </source>
</reference>
<feature type="region of interest" description="Disordered" evidence="1">
    <location>
        <begin position="92"/>
        <end position="111"/>
    </location>
</feature>
<proteinExistence type="predicted"/>
<dbReference type="RefSeq" id="WP_095581329.1">
    <property type="nucleotide sequence ID" value="NZ_JAJQQS010000010.1"/>
</dbReference>
<keyword evidence="3" id="KW-1185">Reference proteome</keyword>
<gene>
    <name evidence="2" type="ORF">CK936_14270</name>
</gene>
<evidence type="ECO:0000313" key="3">
    <source>
        <dbReference type="Proteomes" id="UP000218944"/>
    </source>
</evidence>
<dbReference type="SUPFAM" id="SSF56112">
    <property type="entry name" value="Protein kinase-like (PK-like)"/>
    <property type="match status" value="1"/>
</dbReference>
<dbReference type="Proteomes" id="UP000218944">
    <property type="component" value="Unassembled WGS sequence"/>
</dbReference>
<sequence length="278" mass="31063">MSTDSDDPRVQLARRVVGQVTVVADPALPPRLLRLADSVGNVYFAKQHERSARYAQEVRAYMTWVRHLHGHAPALVGRQDTTRTLLLTAVPGQRGQSLPPGSAEEEQAHHDAGRVLQDLHRGTAGRSAGALSIELATRLRSWIAKAERADLLSGAEHRLLGRIAAELAGTPMDSAVCHLDYQPQNWISGDEFRVIDMEHMRRDARVRDFARLEFRRWQAAPHLRDAFFEGYRSRPSATEQRLLERFGAIEAATALVRGHEQDDPTLTAHGRTVLSRLS</sequence>
<keyword evidence="2" id="KW-0808">Transferase</keyword>
<dbReference type="EMBL" id="NSJV01000277">
    <property type="protein sequence ID" value="PAU48222.1"/>
    <property type="molecule type" value="Genomic_DNA"/>
</dbReference>
<evidence type="ECO:0000313" key="2">
    <source>
        <dbReference type="EMBL" id="PAU48222.1"/>
    </source>
</evidence>
<dbReference type="GO" id="GO:0016740">
    <property type="term" value="F:transferase activity"/>
    <property type="evidence" value="ECO:0007669"/>
    <property type="project" value="UniProtKB-KW"/>
</dbReference>
<comment type="caution">
    <text evidence="2">The sequence shown here is derived from an EMBL/GenBank/DDBJ whole genome shotgun (WGS) entry which is preliminary data.</text>
</comment>
<dbReference type="Gene3D" id="3.90.1200.10">
    <property type="match status" value="1"/>
</dbReference>